<dbReference type="InterPro" id="IPR018650">
    <property type="entry name" value="STSV1_Orf64"/>
</dbReference>
<feature type="transmembrane region" description="Helical" evidence="1">
    <location>
        <begin position="178"/>
        <end position="205"/>
    </location>
</feature>
<keyword evidence="3" id="KW-1185">Reference proteome</keyword>
<comment type="caution">
    <text evidence="2">The sequence shown here is derived from an EMBL/GenBank/DDBJ whole genome shotgun (WGS) entry which is preliminary data.</text>
</comment>
<feature type="transmembrane region" description="Helical" evidence="1">
    <location>
        <begin position="152"/>
        <end position="171"/>
    </location>
</feature>
<name>A0ABN2WN11_9MICO</name>
<evidence type="ECO:0000256" key="1">
    <source>
        <dbReference type="SAM" id="Phobius"/>
    </source>
</evidence>
<dbReference type="EMBL" id="BAAAPZ010000005">
    <property type="protein sequence ID" value="GAA2095816.1"/>
    <property type="molecule type" value="Genomic_DNA"/>
</dbReference>
<dbReference type="Proteomes" id="UP001500984">
    <property type="component" value="Unassembled WGS sequence"/>
</dbReference>
<dbReference type="Pfam" id="PF09852">
    <property type="entry name" value="DUF2079"/>
    <property type="match status" value="1"/>
</dbReference>
<sequence>MPAPSGPSRSTRAGARLLRGREPAVASVAAFLLYGALSVIMWRVFYSPSWDLGIFTQMMTRYAEFSVPIVDIKGPGFNLWGDHFHPLLMVLTPLFWIWPSGLTLMLAQAALFAASVWPVVSLASTRLSVRGTWLLAFSYVFSWGLLNAVTAQFHEIALAVPLMAFGLVWWIRDRKLPAAVAIALLVFVKEDLGVTVAVFGLAIWLRNRADLRWAAGLAAWGIAWLVYSVVFFLPAFNTEGQYDYTGNVALADVLAEGLLTKIGTVGFLVLAAGIVGLRSPFALLLLPTLAWRFVGNVEGYWDTSFHYSAVLIPVVAVSLLEGTRRQEREFAPLVAAVAAVALFSQTHLNLLWEADRYRVDGQGAVAAASEYDSVVTDIRLLAYLAPHTDVYWTGSSADAEPEAVALRPDDYGEEIETWAEDRYSGDWTTVYDSGGYQVVVRSAGATAPEAADG</sequence>
<evidence type="ECO:0000313" key="3">
    <source>
        <dbReference type="Proteomes" id="UP001500984"/>
    </source>
</evidence>
<feature type="transmembrane region" description="Helical" evidence="1">
    <location>
        <begin position="211"/>
        <end position="233"/>
    </location>
</feature>
<keyword evidence="1" id="KW-0812">Transmembrane</keyword>
<keyword evidence="1" id="KW-0472">Membrane</keyword>
<feature type="transmembrane region" description="Helical" evidence="1">
    <location>
        <begin position="24"/>
        <end position="45"/>
    </location>
</feature>
<protein>
    <submittedName>
        <fullName evidence="2">DUF2079 domain-containing protein</fullName>
    </submittedName>
</protein>
<keyword evidence="1" id="KW-1133">Transmembrane helix</keyword>
<feature type="transmembrane region" description="Helical" evidence="1">
    <location>
        <begin position="265"/>
        <end position="285"/>
    </location>
</feature>
<feature type="transmembrane region" description="Helical" evidence="1">
    <location>
        <begin position="96"/>
        <end position="120"/>
    </location>
</feature>
<proteinExistence type="predicted"/>
<reference evidence="2 3" key="1">
    <citation type="journal article" date="2019" name="Int. J. Syst. Evol. Microbiol.">
        <title>The Global Catalogue of Microorganisms (GCM) 10K type strain sequencing project: providing services to taxonomists for standard genome sequencing and annotation.</title>
        <authorList>
            <consortium name="The Broad Institute Genomics Platform"/>
            <consortium name="The Broad Institute Genome Sequencing Center for Infectious Disease"/>
            <person name="Wu L."/>
            <person name="Ma J."/>
        </authorList>
    </citation>
    <scope>NUCLEOTIDE SEQUENCE [LARGE SCALE GENOMIC DNA]</scope>
    <source>
        <strain evidence="2 3">JCM 15900</strain>
    </source>
</reference>
<gene>
    <name evidence="2" type="ORF">GCM10009823_15570</name>
</gene>
<accession>A0ABN2WN11</accession>
<organism evidence="2 3">
    <name type="scientific">Brevibacterium salitolerans</name>
    <dbReference type="NCBI Taxonomy" id="1403566"/>
    <lineage>
        <taxon>Bacteria</taxon>
        <taxon>Bacillati</taxon>
        <taxon>Actinomycetota</taxon>
        <taxon>Actinomycetes</taxon>
        <taxon>Micrococcales</taxon>
        <taxon>Brevibacteriaceae</taxon>
        <taxon>Brevibacterium</taxon>
    </lineage>
</organism>
<feature type="transmembrane region" description="Helical" evidence="1">
    <location>
        <begin position="127"/>
        <end position="146"/>
    </location>
</feature>
<evidence type="ECO:0000313" key="2">
    <source>
        <dbReference type="EMBL" id="GAA2095816.1"/>
    </source>
</evidence>